<dbReference type="InterPro" id="IPR035571">
    <property type="entry name" value="UPF0234-like_C"/>
</dbReference>
<dbReference type="InterPro" id="IPR035570">
    <property type="entry name" value="UPF0234_N"/>
</dbReference>
<dbReference type="HAMAP" id="MF_00632">
    <property type="entry name" value="UPF0234"/>
    <property type="match status" value="1"/>
</dbReference>
<dbReference type="InterPro" id="IPR036183">
    <property type="entry name" value="YajQ-like_sf"/>
</dbReference>
<dbReference type="SUPFAM" id="SSF89963">
    <property type="entry name" value="YajQ-like"/>
    <property type="match status" value="2"/>
</dbReference>
<evidence type="ECO:0000313" key="4">
    <source>
        <dbReference type="EMBL" id="CCJ34674.1"/>
    </source>
</evidence>
<dbReference type="STRING" id="857293.CAAU_2591"/>
<proteinExistence type="inferred from homology"/>
<comment type="caution">
    <text evidence="4">The sequence shown here is derived from an EMBL/GenBank/DDBJ whole genome shotgun (WGS) entry which is preliminary data.</text>
</comment>
<sequence>MAGTYSFDIVSKPDLQEIDNAVNQTIKEISQRYDFKGVVAEVEFNGKDEIKIHAQDEFKLKSILEILKAKMVKRGVSPKFLDEGKIEAATGGTVRETVKIKNGIEKEKAKEIVQEIKNTKLKVQAQIMDDIIRVSGKSKDDLQSVIQMLRGRDFGIELQFTNYR</sequence>
<evidence type="ECO:0000256" key="2">
    <source>
        <dbReference type="ARBA" id="ARBA00093450"/>
    </source>
</evidence>
<dbReference type="PANTHER" id="PTHR30476">
    <property type="entry name" value="UPF0234 PROTEIN YAJQ"/>
    <property type="match status" value="1"/>
</dbReference>
<keyword evidence="5" id="KW-1185">Reference proteome</keyword>
<comment type="function">
    <text evidence="3">Nucleotide-binding protein.</text>
</comment>
<dbReference type="AlphaFoldDB" id="I7J6P2"/>
<dbReference type="RefSeq" id="WP_008909917.1">
    <property type="nucleotide sequence ID" value="NZ_CAKP01000138.1"/>
</dbReference>
<name>I7J6P2_9CLOT</name>
<dbReference type="OrthoDB" id="9801447at2"/>
<dbReference type="EMBL" id="CAKP01000138">
    <property type="protein sequence ID" value="CCJ34674.1"/>
    <property type="molecule type" value="Genomic_DNA"/>
</dbReference>
<dbReference type="Gene3D" id="3.30.70.990">
    <property type="entry name" value="YajQ-like, domain 2"/>
    <property type="match status" value="1"/>
</dbReference>
<dbReference type="CDD" id="cd11740">
    <property type="entry name" value="YajQ_like"/>
    <property type="match status" value="1"/>
</dbReference>
<gene>
    <name evidence="4" type="ORF">CAAU_2591</name>
</gene>
<evidence type="ECO:0000256" key="3">
    <source>
        <dbReference type="HAMAP-Rule" id="MF_00632"/>
    </source>
</evidence>
<dbReference type="eggNOG" id="COG1666">
    <property type="taxonomic scope" value="Bacteria"/>
</dbReference>
<dbReference type="GO" id="GO:0000166">
    <property type="term" value="F:nucleotide binding"/>
    <property type="evidence" value="ECO:0007669"/>
    <property type="project" value="UniProtKB-UniRule"/>
</dbReference>
<keyword evidence="1 3" id="KW-0547">Nucleotide-binding</keyword>
<dbReference type="Gene3D" id="3.30.70.860">
    <property type="match status" value="1"/>
</dbReference>
<dbReference type="PANTHER" id="PTHR30476:SF0">
    <property type="entry name" value="UPF0234 PROTEIN YAJQ"/>
    <property type="match status" value="1"/>
</dbReference>
<dbReference type="InterPro" id="IPR007551">
    <property type="entry name" value="YajQ/Smlt4090-like"/>
</dbReference>
<reference evidence="4 5" key="1">
    <citation type="journal article" date="2011" name="J. Bacteriol.">
        <title>Draft genome sequence of Caloramator australicus strain RC3T, a thermoanaerobe from the Great Artesian Basin of Australia.</title>
        <authorList>
            <person name="Ogg C.D."/>
            <person name="Patel B.K.C."/>
        </authorList>
    </citation>
    <scope>NUCLEOTIDE SEQUENCE [LARGE SCALE GENOMIC DNA]</scope>
    <source>
        <strain evidence="4 5">RC3</strain>
    </source>
</reference>
<evidence type="ECO:0000313" key="5">
    <source>
        <dbReference type="Proteomes" id="UP000007652"/>
    </source>
</evidence>
<accession>I7J6P2</accession>
<dbReference type="Proteomes" id="UP000007652">
    <property type="component" value="Unassembled WGS sequence"/>
</dbReference>
<dbReference type="Pfam" id="PF04461">
    <property type="entry name" value="YajQ"/>
    <property type="match status" value="1"/>
</dbReference>
<organism evidence="4 5">
    <name type="scientific">Caloramator australicus RC3</name>
    <dbReference type="NCBI Taxonomy" id="857293"/>
    <lineage>
        <taxon>Bacteria</taxon>
        <taxon>Bacillati</taxon>
        <taxon>Bacillota</taxon>
        <taxon>Clostridia</taxon>
        <taxon>Eubacteriales</taxon>
        <taxon>Clostridiaceae</taxon>
        <taxon>Caloramator</taxon>
    </lineage>
</organism>
<comment type="similarity">
    <text evidence="2 3">Belongs to the YajQ family.</text>
</comment>
<dbReference type="GO" id="GO:0005829">
    <property type="term" value="C:cytosol"/>
    <property type="evidence" value="ECO:0007669"/>
    <property type="project" value="TreeGrafter"/>
</dbReference>
<protein>
    <recommendedName>
        <fullName evidence="3">Nucleotide-binding protein CAAU_2591</fullName>
    </recommendedName>
</protein>
<dbReference type="NCBIfam" id="NF003819">
    <property type="entry name" value="PRK05412.1"/>
    <property type="match status" value="1"/>
</dbReference>
<evidence type="ECO:0000256" key="1">
    <source>
        <dbReference type="ARBA" id="ARBA00022741"/>
    </source>
</evidence>